<name>A0A177EDY5_9MICR</name>
<dbReference type="STRING" id="1805483.A0A177EDY5"/>
<comment type="caution">
    <text evidence="6">The sequence shown here is derived from an EMBL/GenBank/DDBJ whole genome shotgun (WGS) entry which is preliminary data.</text>
</comment>
<keyword evidence="7" id="KW-1185">Reference proteome</keyword>
<accession>A0A177EDY5</accession>
<dbReference type="FunFam" id="2.60.34.10:FF:000023">
    <property type="entry name" value="70 kDa heat shock cognate protein"/>
    <property type="match status" value="1"/>
</dbReference>
<dbReference type="Gene3D" id="3.30.30.30">
    <property type="match status" value="1"/>
</dbReference>
<dbReference type="SUPFAM" id="SSF53067">
    <property type="entry name" value="Actin-like ATPase domain"/>
    <property type="match status" value="2"/>
</dbReference>
<evidence type="ECO:0000256" key="2">
    <source>
        <dbReference type="ARBA" id="ARBA00022741"/>
    </source>
</evidence>
<dbReference type="InterPro" id="IPR013126">
    <property type="entry name" value="Hsp_70_fam"/>
</dbReference>
<organism evidence="6 7">
    <name type="scientific">Nematocida displodere</name>
    <dbReference type="NCBI Taxonomy" id="1805483"/>
    <lineage>
        <taxon>Eukaryota</taxon>
        <taxon>Fungi</taxon>
        <taxon>Fungi incertae sedis</taxon>
        <taxon>Microsporidia</taxon>
        <taxon>Nematocida</taxon>
    </lineage>
</organism>
<gene>
    <name evidence="6" type="ORF">NEDG_01473</name>
</gene>
<dbReference type="PANTHER" id="PTHR19375">
    <property type="entry name" value="HEAT SHOCK PROTEIN 70KDA"/>
    <property type="match status" value="1"/>
</dbReference>
<dbReference type="NCBIfam" id="NF001413">
    <property type="entry name" value="PRK00290.1"/>
    <property type="match status" value="1"/>
</dbReference>
<dbReference type="InterPro" id="IPR029048">
    <property type="entry name" value="HSP70_C_sf"/>
</dbReference>
<dbReference type="FunFam" id="3.90.640.10:FF:000010">
    <property type="entry name" value="heat shock 70 kDa protein 14"/>
    <property type="match status" value="1"/>
</dbReference>
<dbReference type="Gene3D" id="1.20.1270.10">
    <property type="match status" value="1"/>
</dbReference>
<dbReference type="InterPro" id="IPR043129">
    <property type="entry name" value="ATPase_NBD"/>
</dbReference>
<dbReference type="OrthoDB" id="2401965at2759"/>
<proteinExistence type="inferred from homology"/>
<evidence type="ECO:0000256" key="1">
    <source>
        <dbReference type="ARBA" id="ARBA00007381"/>
    </source>
</evidence>
<dbReference type="GO" id="GO:0005524">
    <property type="term" value="F:ATP binding"/>
    <property type="evidence" value="ECO:0007669"/>
    <property type="project" value="UniProtKB-KW"/>
</dbReference>
<dbReference type="Gene3D" id="3.90.640.10">
    <property type="entry name" value="Actin, Chain A, domain 4"/>
    <property type="match status" value="1"/>
</dbReference>
<dbReference type="PROSITE" id="PS00329">
    <property type="entry name" value="HSP70_2"/>
    <property type="match status" value="1"/>
</dbReference>
<dbReference type="Proteomes" id="UP000185944">
    <property type="component" value="Unassembled WGS sequence"/>
</dbReference>
<dbReference type="Gene3D" id="3.30.420.40">
    <property type="match status" value="2"/>
</dbReference>
<keyword evidence="3 4" id="KW-0067">ATP-binding</keyword>
<dbReference type="InterPro" id="IPR018181">
    <property type="entry name" value="Heat_shock_70_CS"/>
</dbReference>
<protein>
    <submittedName>
        <fullName evidence="6">Heat shock 7kDa protein 1/8</fullName>
    </submittedName>
</protein>
<keyword evidence="6" id="KW-0346">Stress response</keyword>
<dbReference type="VEuPathDB" id="MicrosporidiaDB:NEDG_01473"/>
<evidence type="ECO:0000256" key="5">
    <source>
        <dbReference type="SAM" id="MobiDB-lite"/>
    </source>
</evidence>
<dbReference type="Gene3D" id="2.60.34.10">
    <property type="entry name" value="Substrate Binding Domain Of DNAk, Chain A, domain 1"/>
    <property type="match status" value="1"/>
</dbReference>
<dbReference type="GeneID" id="93647823"/>
<dbReference type="PRINTS" id="PR00301">
    <property type="entry name" value="HEATSHOCK70"/>
</dbReference>
<feature type="region of interest" description="Disordered" evidence="5">
    <location>
        <begin position="611"/>
        <end position="630"/>
    </location>
</feature>
<evidence type="ECO:0000256" key="4">
    <source>
        <dbReference type="RuleBase" id="RU003322"/>
    </source>
</evidence>
<dbReference type="SUPFAM" id="SSF100920">
    <property type="entry name" value="Heat shock protein 70kD (HSP70), peptide-binding domain"/>
    <property type="match status" value="1"/>
</dbReference>
<dbReference type="Pfam" id="PF00012">
    <property type="entry name" value="HSP70"/>
    <property type="match status" value="1"/>
</dbReference>
<dbReference type="CDD" id="cd24028">
    <property type="entry name" value="ASKHA_NBD_HSP70_HSPA1-like"/>
    <property type="match status" value="1"/>
</dbReference>
<dbReference type="EMBL" id="LTDL01000038">
    <property type="protein sequence ID" value="OAG29926.1"/>
    <property type="molecule type" value="Genomic_DNA"/>
</dbReference>
<dbReference type="GO" id="GO:0140662">
    <property type="term" value="F:ATP-dependent protein folding chaperone"/>
    <property type="evidence" value="ECO:0007669"/>
    <property type="project" value="InterPro"/>
</dbReference>
<evidence type="ECO:0000256" key="3">
    <source>
        <dbReference type="ARBA" id="ARBA00022840"/>
    </source>
</evidence>
<dbReference type="PROSITE" id="PS01036">
    <property type="entry name" value="HSP70_3"/>
    <property type="match status" value="1"/>
</dbReference>
<evidence type="ECO:0000313" key="6">
    <source>
        <dbReference type="EMBL" id="OAG29926.1"/>
    </source>
</evidence>
<dbReference type="RefSeq" id="XP_067544478.1">
    <property type="nucleotide sequence ID" value="XM_067688891.1"/>
</dbReference>
<feature type="compositionally biased region" description="Low complexity" evidence="5">
    <location>
        <begin position="612"/>
        <end position="623"/>
    </location>
</feature>
<reference evidence="6 7" key="1">
    <citation type="submission" date="2016-02" db="EMBL/GenBank/DDBJ databases">
        <title>Discovery of a natural microsporidian pathogen with a broad tissue tropism in Caenorhabditis elegans.</title>
        <authorList>
            <person name="Luallen R.J."/>
            <person name="Reinke A.W."/>
            <person name="Tong L."/>
            <person name="Botts M.R."/>
            <person name="Felix M.-A."/>
            <person name="Troemel E.R."/>
        </authorList>
    </citation>
    <scope>NUCLEOTIDE SEQUENCE [LARGE SCALE GENOMIC DNA]</scope>
    <source>
        <strain evidence="6 7">JUm2807</strain>
    </source>
</reference>
<comment type="similarity">
    <text evidence="1 4">Belongs to the heat shock protein 70 family.</text>
</comment>
<dbReference type="SUPFAM" id="SSF100934">
    <property type="entry name" value="Heat shock protein 70kD (HSP70), C-terminal subdomain"/>
    <property type="match status" value="1"/>
</dbReference>
<dbReference type="PROSITE" id="PS00297">
    <property type="entry name" value="HSP70_1"/>
    <property type="match status" value="1"/>
</dbReference>
<keyword evidence="2 4" id="KW-0547">Nucleotide-binding</keyword>
<dbReference type="InterPro" id="IPR029047">
    <property type="entry name" value="HSP70_peptide-bd_sf"/>
</dbReference>
<sequence>MAQKEYAIGIDLGTTNSCMAIMQNGKPEIIVNKMGGRTTPSIIGFTQNEILFGEAAANNTRNDPKNTIYDAKRLIGLSYTDPVVQSDIKHWPFKIVDGASGKPMIEVVDKGEKKTYAPEKISALLLKYLKECAEEYLGGAVTKAVITVPAYFQNKQRELTKEAGRIAGLDVLRIINEPTAAAVAYGMDQANNGAEQKILVFDFGGGTFDVSILVVEGGLFEVKATGGNTHLGGSDLDHKIAEHYARQFAKEKGIDYAELSGRPLSRLRAQVENAKRALSSATSTQLIIDSFYKGEDLAYTISRAMFEMICKEFFDKLMPCVEKTLADSGFTKSDINEVILVGGSTRIPKVQKMLSDYFGGKALNKSVHPDEAVAQGAAIQASILNGDADENSKGLLLLDVIPLSIGIETAGGVFAPIVPKNTTIPATKEQTFSTYSDNQTSVSIVIYEGERTMVKDNHKLGEFHLSGIPPAPRGKPEIVVKCSIDSNGILSVSASENSSGGKTEIVITKDKTINDQEEIKRMQEDGIRNKEQDEKNKAVILAYTELDVYIYQVRDMIKSLDSESQAAVTPKLDEVKSWMDSESEVLSRTIEQYTAKKAELEGFCAPYLQKTAGSNSSAQSSSAPTVEEVN</sequence>
<dbReference type="FunFam" id="3.30.30.30:FF:000001">
    <property type="entry name" value="heat shock 70 kDa protein-like"/>
    <property type="match status" value="1"/>
</dbReference>
<dbReference type="FunFam" id="3.30.420.40:FF:000004">
    <property type="entry name" value="Molecular chaperone DnaK"/>
    <property type="match status" value="1"/>
</dbReference>
<evidence type="ECO:0000313" key="7">
    <source>
        <dbReference type="Proteomes" id="UP000185944"/>
    </source>
</evidence>
<dbReference type="AlphaFoldDB" id="A0A177EDY5"/>